<reference evidence="8" key="1">
    <citation type="submission" date="2023-08" db="EMBL/GenBank/DDBJ databases">
        <title>Black Yeasts Isolated from many extreme environments.</title>
        <authorList>
            <person name="Coleine C."/>
            <person name="Stajich J.E."/>
            <person name="Selbmann L."/>
        </authorList>
    </citation>
    <scope>NUCLEOTIDE SEQUENCE</scope>
    <source>
        <strain evidence="8">CCFEE 5810</strain>
    </source>
</reference>
<dbReference type="InterPro" id="IPR023296">
    <property type="entry name" value="Glyco_hydro_beta-prop_sf"/>
</dbReference>
<dbReference type="EMBL" id="JAVRQU010000007">
    <property type="protein sequence ID" value="KAK5700524.1"/>
    <property type="molecule type" value="Genomic_DNA"/>
</dbReference>
<evidence type="ECO:0000256" key="1">
    <source>
        <dbReference type="ARBA" id="ARBA00009865"/>
    </source>
</evidence>
<evidence type="ECO:0000256" key="6">
    <source>
        <dbReference type="RuleBase" id="RU361187"/>
    </source>
</evidence>
<evidence type="ECO:0000256" key="5">
    <source>
        <dbReference type="PIRSR" id="PIRSR606710-2"/>
    </source>
</evidence>
<feature type="signal peptide" evidence="7">
    <location>
        <begin position="1"/>
        <end position="17"/>
    </location>
</feature>
<feature type="chain" id="PRO_5042887240" description="Glycoside hydrolase family 43 protein" evidence="7">
    <location>
        <begin position="18"/>
        <end position="390"/>
    </location>
</feature>
<keyword evidence="7" id="KW-0732">Signal</keyword>
<comment type="similarity">
    <text evidence="1 6">Belongs to the glycosyl hydrolase 43 family.</text>
</comment>
<keyword evidence="2 6" id="KW-0378">Hydrolase</keyword>
<accession>A0AAN7W5A7</accession>
<gene>
    <name evidence="8" type="ORF">LTR97_005041</name>
</gene>
<protein>
    <recommendedName>
        <fullName evidence="10">Glycoside hydrolase family 43 protein</fullName>
    </recommendedName>
</protein>
<feature type="active site" description="Proton donor" evidence="4">
    <location>
        <position position="295"/>
    </location>
</feature>
<organism evidence="8 9">
    <name type="scientific">Elasticomyces elasticus</name>
    <dbReference type="NCBI Taxonomy" id="574655"/>
    <lineage>
        <taxon>Eukaryota</taxon>
        <taxon>Fungi</taxon>
        <taxon>Dikarya</taxon>
        <taxon>Ascomycota</taxon>
        <taxon>Pezizomycotina</taxon>
        <taxon>Dothideomycetes</taxon>
        <taxon>Dothideomycetidae</taxon>
        <taxon>Mycosphaerellales</taxon>
        <taxon>Teratosphaeriaceae</taxon>
        <taxon>Elasticomyces</taxon>
    </lineage>
</organism>
<dbReference type="GO" id="GO:0004553">
    <property type="term" value="F:hydrolase activity, hydrolyzing O-glycosyl compounds"/>
    <property type="evidence" value="ECO:0007669"/>
    <property type="project" value="InterPro"/>
</dbReference>
<feature type="site" description="Important for catalytic activity, responsible for pKa modulation of the active site Glu and correct orientation of both the proton donor and substrate" evidence="5">
    <location>
        <position position="224"/>
    </location>
</feature>
<dbReference type="CDD" id="cd08999">
    <property type="entry name" value="GH43_ABN-like"/>
    <property type="match status" value="1"/>
</dbReference>
<dbReference type="Proteomes" id="UP001310594">
    <property type="component" value="Unassembled WGS sequence"/>
</dbReference>
<sequence>MSHLFTVGTLLIAGAFASPLPNFSLDGLDAFSQGGSSFEDVDLLQLNDGIAKRSLGEEMIAEMGFPDAALLQLDDGLAKRSLADISIGAASIGGKDFPDPSTIQGADGAWYAFATRSKGSSVHVQVATSSDFEIWDLILNEDGSQYDILPDLPAWVAPGGGSVWAPDVVQVADGTFVLYYSAAAATSGTHHCVGAATASSVLGPYTPAGPDAMFCPLDQGGAIDPSGFVDDGQRYVVYKVDGNGIGHGGACGNDVAPFVSTPIVLQPVQADGVTSDGPATIILDNAGASDQGIVEAPALMRQGSIYILFFSSNCFSDGHYTLSYATATSVAGPYTRAEAPLLQTGDRGFTSPGGAHVHADGQHMVFHATHPGGRAMYPALISVSGNVVSI</sequence>
<comment type="caution">
    <text evidence="8">The sequence shown here is derived from an EMBL/GenBank/DDBJ whole genome shotgun (WGS) entry which is preliminary data.</text>
</comment>
<dbReference type="SUPFAM" id="SSF75005">
    <property type="entry name" value="Arabinanase/levansucrase/invertase"/>
    <property type="match status" value="1"/>
</dbReference>
<evidence type="ECO:0000256" key="7">
    <source>
        <dbReference type="SAM" id="SignalP"/>
    </source>
</evidence>
<dbReference type="PANTHER" id="PTHR42812:SF5">
    <property type="entry name" value="ENDO-ARABINASE"/>
    <property type="match status" value="1"/>
</dbReference>
<keyword evidence="3 6" id="KW-0326">Glycosidase</keyword>
<dbReference type="InterPro" id="IPR006710">
    <property type="entry name" value="Glyco_hydro_43"/>
</dbReference>
<dbReference type="AlphaFoldDB" id="A0AAN7W5A7"/>
<name>A0AAN7W5A7_9PEZI</name>
<proteinExistence type="inferred from homology"/>
<evidence type="ECO:0000256" key="3">
    <source>
        <dbReference type="ARBA" id="ARBA00023295"/>
    </source>
</evidence>
<evidence type="ECO:0008006" key="10">
    <source>
        <dbReference type="Google" id="ProtNLM"/>
    </source>
</evidence>
<dbReference type="PANTHER" id="PTHR42812">
    <property type="entry name" value="BETA-XYLOSIDASE"/>
    <property type="match status" value="1"/>
</dbReference>
<dbReference type="Gene3D" id="2.115.10.20">
    <property type="entry name" value="Glycosyl hydrolase domain, family 43"/>
    <property type="match status" value="1"/>
</dbReference>
<evidence type="ECO:0000313" key="9">
    <source>
        <dbReference type="Proteomes" id="UP001310594"/>
    </source>
</evidence>
<feature type="active site" description="Proton acceptor" evidence="4">
    <location>
        <position position="99"/>
    </location>
</feature>
<dbReference type="GO" id="GO:0005975">
    <property type="term" value="P:carbohydrate metabolic process"/>
    <property type="evidence" value="ECO:0007669"/>
    <property type="project" value="InterPro"/>
</dbReference>
<dbReference type="Pfam" id="PF04616">
    <property type="entry name" value="Glyco_hydro_43"/>
    <property type="match status" value="1"/>
</dbReference>
<evidence type="ECO:0000256" key="4">
    <source>
        <dbReference type="PIRSR" id="PIRSR606710-1"/>
    </source>
</evidence>
<evidence type="ECO:0000256" key="2">
    <source>
        <dbReference type="ARBA" id="ARBA00022801"/>
    </source>
</evidence>
<dbReference type="InterPro" id="IPR051795">
    <property type="entry name" value="Glycosyl_Hydrlase_43"/>
</dbReference>
<evidence type="ECO:0000313" key="8">
    <source>
        <dbReference type="EMBL" id="KAK5700524.1"/>
    </source>
</evidence>